<keyword evidence="7" id="KW-0256">Endoplasmic reticulum</keyword>
<comment type="similarity">
    <text evidence="3 12">Belongs to the protein disulfide isomerase family.</text>
</comment>
<feature type="domain" description="Thioredoxin" evidence="15">
    <location>
        <begin position="364"/>
        <end position="532"/>
    </location>
</feature>
<dbReference type="PRINTS" id="PR00421">
    <property type="entry name" value="THIOREDOXIN"/>
</dbReference>
<dbReference type="PANTHER" id="PTHR18929">
    <property type="entry name" value="PROTEIN DISULFIDE ISOMERASE"/>
    <property type="match status" value="1"/>
</dbReference>
<feature type="transmembrane region" description="Helical" evidence="14">
    <location>
        <begin position="562"/>
        <end position="581"/>
    </location>
</feature>
<feature type="domain" description="Thioredoxin" evidence="15">
    <location>
        <begin position="19"/>
        <end position="152"/>
    </location>
</feature>
<evidence type="ECO:0000256" key="9">
    <source>
        <dbReference type="ARBA" id="ARBA00023235"/>
    </source>
</evidence>
<dbReference type="InterPro" id="IPR005788">
    <property type="entry name" value="PDI_thioredoxin-like_dom"/>
</dbReference>
<dbReference type="Gene3D" id="3.40.30.10">
    <property type="entry name" value="Glutaredoxin"/>
    <property type="match status" value="4"/>
</dbReference>
<keyword evidence="9 13" id="KW-0413">Isomerase</keyword>
<dbReference type="CDD" id="cd02982">
    <property type="entry name" value="PDI_b'_family"/>
    <property type="match status" value="1"/>
</dbReference>
<keyword evidence="14" id="KW-0812">Transmembrane</keyword>
<keyword evidence="6" id="KW-0677">Repeat</keyword>
<dbReference type="FunFam" id="3.40.30.10:FF:000152">
    <property type="entry name" value="Protein disulfide-isomerase"/>
    <property type="match status" value="1"/>
</dbReference>
<dbReference type="InterPro" id="IPR005792">
    <property type="entry name" value="Prot_disulphide_isomerase"/>
</dbReference>
<dbReference type="AlphaFoldDB" id="A0AA35ZF48"/>
<name>A0AA35ZF48_LACSI</name>
<dbReference type="InterPro" id="IPR017937">
    <property type="entry name" value="Thioredoxin_CS"/>
</dbReference>
<keyword evidence="17" id="KW-1185">Reference proteome</keyword>
<evidence type="ECO:0000313" key="17">
    <source>
        <dbReference type="Proteomes" id="UP001177003"/>
    </source>
</evidence>
<dbReference type="Proteomes" id="UP001177003">
    <property type="component" value="Chromosome 6"/>
</dbReference>
<evidence type="ECO:0000256" key="2">
    <source>
        <dbReference type="ARBA" id="ARBA00004319"/>
    </source>
</evidence>
<keyword evidence="5 13" id="KW-0732">Signal</keyword>
<evidence type="ECO:0000256" key="5">
    <source>
        <dbReference type="ARBA" id="ARBA00022729"/>
    </source>
</evidence>
<keyword evidence="10 11" id="KW-0676">Redox-active center</keyword>
<dbReference type="InterPro" id="IPR036249">
    <property type="entry name" value="Thioredoxin-like_sf"/>
</dbReference>
<keyword evidence="14" id="KW-0472">Membrane</keyword>
<dbReference type="GO" id="GO:0005788">
    <property type="term" value="C:endoplasmic reticulum lumen"/>
    <property type="evidence" value="ECO:0007669"/>
    <property type="project" value="UniProtKB-SubCell"/>
</dbReference>
<evidence type="ECO:0000256" key="6">
    <source>
        <dbReference type="ARBA" id="ARBA00022737"/>
    </source>
</evidence>
<dbReference type="NCBIfam" id="TIGR01126">
    <property type="entry name" value="pdi_dom"/>
    <property type="match status" value="1"/>
</dbReference>
<dbReference type="EMBL" id="OX465082">
    <property type="protein sequence ID" value="CAI9291449.1"/>
    <property type="molecule type" value="Genomic_DNA"/>
</dbReference>
<accession>A0AA35ZF48</accession>
<comment type="catalytic activity">
    <reaction evidence="1 13">
        <text>Catalyzes the rearrangement of -S-S- bonds in proteins.</text>
        <dbReference type="EC" id="5.3.4.1"/>
    </reaction>
</comment>
<feature type="signal peptide" evidence="13">
    <location>
        <begin position="1"/>
        <end position="23"/>
    </location>
</feature>
<evidence type="ECO:0000259" key="15">
    <source>
        <dbReference type="PROSITE" id="PS51352"/>
    </source>
</evidence>
<dbReference type="FunFam" id="3.40.30.10:FF:000150">
    <property type="entry name" value="Protein disulfide-isomerase"/>
    <property type="match status" value="1"/>
</dbReference>
<reference evidence="16" key="1">
    <citation type="submission" date="2023-04" db="EMBL/GenBank/DDBJ databases">
        <authorList>
            <person name="Vijverberg K."/>
            <person name="Xiong W."/>
            <person name="Schranz E."/>
        </authorList>
    </citation>
    <scope>NUCLEOTIDE SEQUENCE</scope>
</reference>
<dbReference type="PANTHER" id="PTHR18929:SF132">
    <property type="entry name" value="PROTEIN DISULFIDE-ISOMERASE A3"/>
    <property type="match status" value="1"/>
</dbReference>
<evidence type="ECO:0000256" key="8">
    <source>
        <dbReference type="ARBA" id="ARBA00023157"/>
    </source>
</evidence>
<evidence type="ECO:0000256" key="3">
    <source>
        <dbReference type="ARBA" id="ARBA00006347"/>
    </source>
</evidence>
<feature type="disulfide bond" description="Redox-active" evidence="11">
    <location>
        <begin position="70"/>
        <end position="73"/>
    </location>
</feature>
<dbReference type="NCBIfam" id="TIGR01130">
    <property type="entry name" value="ER_PDI_fam"/>
    <property type="match status" value="1"/>
</dbReference>
<dbReference type="CDD" id="cd02961">
    <property type="entry name" value="PDI_a_family"/>
    <property type="match status" value="1"/>
</dbReference>
<dbReference type="GO" id="GO:0003756">
    <property type="term" value="F:protein disulfide isomerase activity"/>
    <property type="evidence" value="ECO:0007669"/>
    <property type="project" value="UniProtKB-EC"/>
</dbReference>
<dbReference type="GO" id="GO:0006457">
    <property type="term" value="P:protein folding"/>
    <property type="evidence" value="ECO:0007669"/>
    <property type="project" value="TreeGrafter"/>
</dbReference>
<evidence type="ECO:0000256" key="10">
    <source>
        <dbReference type="ARBA" id="ARBA00023284"/>
    </source>
</evidence>
<dbReference type="FunFam" id="3.40.30.10:FF:000184">
    <property type="entry name" value="Protein disulfide-isomerase"/>
    <property type="match status" value="1"/>
</dbReference>
<evidence type="ECO:0000256" key="7">
    <source>
        <dbReference type="ARBA" id="ARBA00022824"/>
    </source>
</evidence>
<evidence type="ECO:0000256" key="13">
    <source>
        <dbReference type="RuleBase" id="RU361130"/>
    </source>
</evidence>
<evidence type="ECO:0000256" key="14">
    <source>
        <dbReference type="SAM" id="Phobius"/>
    </source>
</evidence>
<keyword evidence="8 11" id="KW-1015">Disulfide bond</keyword>
<comment type="subcellular location">
    <subcellularLocation>
        <location evidence="2">Endoplasmic reticulum lumen</location>
    </subcellularLocation>
</comment>
<dbReference type="SUPFAM" id="SSF52833">
    <property type="entry name" value="Thioredoxin-like"/>
    <property type="match status" value="4"/>
</dbReference>
<protein>
    <recommendedName>
        <fullName evidence="4 13">Protein disulfide-isomerase</fullName>
        <ecNumber evidence="4 13">5.3.4.1</ecNumber>
    </recommendedName>
</protein>
<feature type="chain" id="PRO_5041490103" description="Protein disulfide-isomerase" evidence="13">
    <location>
        <begin position="24"/>
        <end position="582"/>
    </location>
</feature>
<keyword evidence="14" id="KW-1133">Transmembrane helix</keyword>
<feature type="disulfide bond" description="Redox-active" evidence="11">
    <location>
        <begin position="414"/>
        <end position="417"/>
    </location>
</feature>
<dbReference type="PROSITE" id="PS00194">
    <property type="entry name" value="THIOREDOXIN_1"/>
    <property type="match status" value="2"/>
</dbReference>
<evidence type="ECO:0000256" key="12">
    <source>
        <dbReference type="RuleBase" id="RU004208"/>
    </source>
</evidence>
<dbReference type="PROSITE" id="PS51352">
    <property type="entry name" value="THIOREDOXIN_2"/>
    <property type="match status" value="2"/>
</dbReference>
<evidence type="ECO:0000256" key="11">
    <source>
        <dbReference type="PIRSR" id="PIRSR605792-51"/>
    </source>
</evidence>
<dbReference type="PROSITE" id="PS51257">
    <property type="entry name" value="PROKAR_LIPOPROTEIN"/>
    <property type="match status" value="1"/>
</dbReference>
<gene>
    <name evidence="16" type="ORF">LSALG_LOCUS30590</name>
</gene>
<evidence type="ECO:0000313" key="16">
    <source>
        <dbReference type="EMBL" id="CAI9291449.1"/>
    </source>
</evidence>
<proteinExistence type="inferred from homology"/>
<evidence type="ECO:0000256" key="4">
    <source>
        <dbReference type="ARBA" id="ARBA00012723"/>
    </source>
</evidence>
<organism evidence="16 17">
    <name type="scientific">Lactuca saligna</name>
    <name type="common">Willowleaf lettuce</name>
    <dbReference type="NCBI Taxonomy" id="75948"/>
    <lineage>
        <taxon>Eukaryota</taxon>
        <taxon>Viridiplantae</taxon>
        <taxon>Streptophyta</taxon>
        <taxon>Embryophyta</taxon>
        <taxon>Tracheophyta</taxon>
        <taxon>Spermatophyta</taxon>
        <taxon>Magnoliopsida</taxon>
        <taxon>eudicotyledons</taxon>
        <taxon>Gunneridae</taxon>
        <taxon>Pentapetalae</taxon>
        <taxon>asterids</taxon>
        <taxon>campanulids</taxon>
        <taxon>Asterales</taxon>
        <taxon>Asteraceae</taxon>
        <taxon>Cichorioideae</taxon>
        <taxon>Cichorieae</taxon>
        <taxon>Lactucinae</taxon>
        <taxon>Lactuca</taxon>
    </lineage>
</organism>
<sequence length="582" mass="64441">MASSRVPIIVFLFSLLTPLYIGGISCVAAHTTKDSSSQSKEFVLTLDQSNFTGTISYHDFVVVDFYAPWCGHCKKLDPEFEKAASILSSNNPMIALAKVDANDEKNKDLASEYDIKGFPTLKIIRDGGKTIQDYKGPRDAEGIVSYLKKQVGPASVEITSTEEGNALVDGDNIVIVGVFPEFSGEKFGVFLTLAEHLRLDYEFAHTLDAKLLPRGDSSVVGPIVRLFKPFDELVVDFKDFNLDALEKFVEEATIPTVTVFNLDPKNHPFVIKFFNTPNAKAMLFVNFSSKPFGAFESKYQDIANEHKGKGISFLIGDVEASQGAFQFFGIKEDHVPVMVINDDKEKYVKPNVEPHHLESWLKEYKDGKVTPYVKSEPVPEVNNQPVKVVVADNFNDIVFKSGKNVLLEFYAPWCGHCKKLAPILDKIAASFANDADVIIAKIVRSIDIFKFINTKSYLNKVSSTLCMFDVKLNEGLNLKTPKIFFDDYAEAHAKLSNLGAKFDPTEGFSINDEPAAAAVPEKFVAAKYSSGKRELSDNMKQKIRAEYEAVGGSPDKPLQSNYFLNIIIVIAVLALLTSLLGN</sequence>
<dbReference type="CDD" id="cd02981">
    <property type="entry name" value="PDI_b_family"/>
    <property type="match status" value="1"/>
</dbReference>
<dbReference type="Pfam" id="PF00085">
    <property type="entry name" value="Thioredoxin"/>
    <property type="match status" value="2"/>
</dbReference>
<evidence type="ECO:0000256" key="1">
    <source>
        <dbReference type="ARBA" id="ARBA00001182"/>
    </source>
</evidence>
<dbReference type="InterPro" id="IPR013766">
    <property type="entry name" value="Thioredoxin_domain"/>
</dbReference>
<dbReference type="EC" id="5.3.4.1" evidence="4 13"/>
<dbReference type="Pfam" id="PF13848">
    <property type="entry name" value="Thioredoxin_6"/>
    <property type="match status" value="1"/>
</dbReference>
<dbReference type="GO" id="GO:0034976">
    <property type="term" value="P:response to endoplasmic reticulum stress"/>
    <property type="evidence" value="ECO:0007669"/>
    <property type="project" value="TreeGrafter"/>
</dbReference>